<reference evidence="1 2" key="1">
    <citation type="journal article" date="2015" name="Plant Cell">
        <title>Oil accumulation by the oleaginous diatom Fistulifera solaris as revealed by the genome and transcriptome.</title>
        <authorList>
            <person name="Tanaka T."/>
            <person name="Maeda Y."/>
            <person name="Veluchamy A."/>
            <person name="Tanaka M."/>
            <person name="Abida H."/>
            <person name="Marechal E."/>
            <person name="Bowler C."/>
            <person name="Muto M."/>
            <person name="Sunaga Y."/>
            <person name="Tanaka M."/>
            <person name="Yoshino T."/>
            <person name="Taniguchi T."/>
            <person name="Fukuda Y."/>
            <person name="Nemoto M."/>
            <person name="Matsumoto M."/>
            <person name="Wong P.S."/>
            <person name="Aburatani S."/>
            <person name="Fujibuchi W."/>
        </authorList>
    </citation>
    <scope>NUCLEOTIDE SEQUENCE [LARGE SCALE GENOMIC DNA]</scope>
    <source>
        <strain evidence="1 2">JPCC DA0580</strain>
    </source>
</reference>
<dbReference type="PANTHER" id="PTHR31485:SF7">
    <property type="entry name" value="PEPTIDYL SERINE ALPHA-GALACTOSYLTRANSFERASE"/>
    <property type="match status" value="1"/>
</dbReference>
<dbReference type="OrthoDB" id="2015991at2759"/>
<dbReference type="Proteomes" id="UP000198406">
    <property type="component" value="Unassembled WGS sequence"/>
</dbReference>
<dbReference type="EMBL" id="BDSP01000259">
    <property type="protein sequence ID" value="GAX27664.1"/>
    <property type="molecule type" value="Genomic_DNA"/>
</dbReference>
<dbReference type="InParanoid" id="A0A1Z5KMW2"/>
<dbReference type="GO" id="GO:0016757">
    <property type="term" value="F:glycosyltransferase activity"/>
    <property type="evidence" value="ECO:0007669"/>
    <property type="project" value="InterPro"/>
</dbReference>
<dbReference type="InterPro" id="IPR044845">
    <property type="entry name" value="HPAT/SRGT1-like"/>
</dbReference>
<proteinExistence type="predicted"/>
<dbReference type="AlphaFoldDB" id="A0A1Z5KMW2"/>
<gene>
    <name evidence="1" type="ORF">FisN_13Hh243</name>
</gene>
<keyword evidence="2" id="KW-1185">Reference proteome</keyword>
<protein>
    <submittedName>
        <fullName evidence="1">Uncharacterized protein</fullName>
    </submittedName>
</protein>
<dbReference type="PANTHER" id="PTHR31485">
    <property type="entry name" value="PEPTIDYL SERINE ALPHA-GALACTOSYLTRANSFERASE"/>
    <property type="match status" value="1"/>
</dbReference>
<name>A0A1Z5KMW2_FISSO</name>
<evidence type="ECO:0000313" key="2">
    <source>
        <dbReference type="Proteomes" id="UP000198406"/>
    </source>
</evidence>
<comment type="caution">
    <text evidence="1">The sequence shown here is derived from an EMBL/GenBank/DDBJ whole genome shotgun (WGS) entry which is preliminary data.</text>
</comment>
<accession>A0A1Z5KMW2</accession>
<organism evidence="1 2">
    <name type="scientific">Fistulifera solaris</name>
    <name type="common">Oleaginous diatom</name>
    <dbReference type="NCBI Taxonomy" id="1519565"/>
    <lineage>
        <taxon>Eukaryota</taxon>
        <taxon>Sar</taxon>
        <taxon>Stramenopiles</taxon>
        <taxon>Ochrophyta</taxon>
        <taxon>Bacillariophyta</taxon>
        <taxon>Bacillariophyceae</taxon>
        <taxon>Bacillariophycidae</taxon>
        <taxon>Naviculales</taxon>
        <taxon>Naviculaceae</taxon>
        <taxon>Fistulifera</taxon>
    </lineage>
</organism>
<sequence>MKHDVMRQKFHQFFLLVAFVLVWLWTINIQVVQDHWSSPNWAAPHETINADDFEFHYVFSTGCNAFQDWQSWTFFYHAHQLGIQHVTRVASGCSKEQQASIRASHQTQVQALAPTYQLHLTPDFTRVIPGKTYKFFNKPYGLRHWMENRLGFPHRSKEYDNTIFVLMDPDQMLLRPFQQDMTAYASSMKWVKNPAKPIQIRTGQPFAQLYGLGSKWVPSINGNLTDILSYLPPEEAKTSQLHQWTEQDVKDYYVAGPPYLATGPDLYRIVNTWATIVIPVYRATDDFLSEMYAYATAAAHWGLKHHLTHSFMVSNPTVLQEGWHWMDHSPATAVCASASQYEADSSKYYLPNVLHYCQRYFLGPYFFSKYILPKNFLSCEHPLLVEPELDIASQYETSVTPNGELNEIPKKQRNRHAFMLCHMIHGLNEAASYWKEHHCRDGNTAKTFLFKKHKS</sequence>
<evidence type="ECO:0000313" key="1">
    <source>
        <dbReference type="EMBL" id="GAX27664.1"/>
    </source>
</evidence>